<organism evidence="1 2">
    <name type="scientific">Micromonospora maris</name>
    <dbReference type="NCBI Taxonomy" id="1003110"/>
    <lineage>
        <taxon>Bacteria</taxon>
        <taxon>Bacillati</taxon>
        <taxon>Actinomycetota</taxon>
        <taxon>Actinomycetes</taxon>
        <taxon>Micromonosporales</taxon>
        <taxon>Micromonosporaceae</taxon>
        <taxon>Micromonospora</taxon>
    </lineage>
</organism>
<evidence type="ECO:0000313" key="1">
    <source>
        <dbReference type="EMBL" id="KUJ44786.1"/>
    </source>
</evidence>
<comment type="caution">
    <text evidence="1">The sequence shown here is derived from an EMBL/GenBank/DDBJ whole genome shotgun (WGS) entry which is preliminary data.</text>
</comment>
<dbReference type="Proteomes" id="UP000053246">
    <property type="component" value="Unassembled WGS sequence"/>
</dbReference>
<dbReference type="AlphaFoldDB" id="A0A9X0LC87"/>
<sequence>MVAEALLQGYPASIVGSWTHVKINRRLAAVQLAAQRSWRIADVNRTVTASIGLYVLVDVTYGRRDFYVIPGDELRRDLAERYPEFMSIVGGERPHNPTSRQAAIYPGQVEAWRNRWALFGEAAQPAEGDADA</sequence>
<keyword evidence="2" id="KW-1185">Reference proteome</keyword>
<gene>
    <name evidence="1" type="ORF">ADL17_16710</name>
</gene>
<proteinExistence type="predicted"/>
<dbReference type="EMBL" id="LMWI01000002">
    <property type="protein sequence ID" value="KUJ44786.1"/>
    <property type="molecule type" value="Genomic_DNA"/>
</dbReference>
<protein>
    <submittedName>
        <fullName evidence="1">Uncharacterized protein</fullName>
    </submittedName>
</protein>
<name>A0A9X0LC87_9ACTN</name>
<reference evidence="1 2" key="1">
    <citation type="submission" date="2015-10" db="EMBL/GenBank/DDBJ databases">
        <authorList>
            <person name="Ju K.-S."/>
            <person name="Doroghazi J.R."/>
            <person name="Metcalf W.W."/>
        </authorList>
    </citation>
    <scope>NUCLEOTIDE SEQUENCE [LARGE SCALE GENOMIC DNA]</scope>
    <source>
        <strain evidence="1 2">NRRL B-24793</strain>
    </source>
</reference>
<accession>A0A9X0LC87</accession>
<evidence type="ECO:0000313" key="2">
    <source>
        <dbReference type="Proteomes" id="UP000053246"/>
    </source>
</evidence>